<keyword evidence="3 5" id="KW-0548">Nucleotidyltransferase</keyword>
<dbReference type="InterPro" id="IPR029044">
    <property type="entry name" value="Nucleotide-diphossugar_trans"/>
</dbReference>
<dbReference type="FunFam" id="3.90.550.10:FF:000011">
    <property type="entry name" value="3-deoxy-manno-octulosonate cytidylyltransferase"/>
    <property type="match status" value="1"/>
</dbReference>
<comment type="pathway">
    <text evidence="5">Nucleotide-sugar biosynthesis; CMP-3-deoxy-D-manno-octulosonate biosynthesis; CMP-3-deoxy-D-manno-octulosonate from 3-deoxy-D-manno-octulosonate and CTP: step 1/1.</text>
</comment>
<evidence type="ECO:0000256" key="3">
    <source>
        <dbReference type="ARBA" id="ARBA00022695"/>
    </source>
</evidence>
<comment type="subcellular location">
    <subcellularLocation>
        <location evidence="5">Cytoplasm</location>
    </subcellularLocation>
    <subcellularLocation>
        <location evidence="1">Membrane</location>
    </subcellularLocation>
</comment>
<dbReference type="NCBIfam" id="NF003952">
    <property type="entry name" value="PRK05450.1-5"/>
    <property type="match status" value="1"/>
</dbReference>
<proteinExistence type="inferred from homology"/>
<dbReference type="EC" id="2.7.7.38" evidence="5"/>
<name>A0A7X0LJN3_9BACT</name>
<comment type="similarity">
    <text evidence="5">Belongs to the KdsB family.</text>
</comment>
<keyword evidence="5" id="KW-0963">Cytoplasm</keyword>
<dbReference type="RefSeq" id="WP_184676515.1">
    <property type="nucleotide sequence ID" value="NZ_JACHGY010000001.1"/>
</dbReference>
<dbReference type="Proteomes" id="UP000541810">
    <property type="component" value="Unassembled WGS sequence"/>
</dbReference>
<dbReference type="NCBIfam" id="TIGR00466">
    <property type="entry name" value="kdsB"/>
    <property type="match status" value="1"/>
</dbReference>
<dbReference type="PANTHER" id="PTHR42866">
    <property type="entry name" value="3-DEOXY-MANNO-OCTULOSONATE CYTIDYLYLTRANSFERASE"/>
    <property type="match status" value="1"/>
</dbReference>
<dbReference type="GO" id="GO:0008690">
    <property type="term" value="F:3-deoxy-manno-octulosonate cytidylyltransferase activity"/>
    <property type="evidence" value="ECO:0007669"/>
    <property type="project" value="UniProtKB-UniRule"/>
</dbReference>
<dbReference type="AlphaFoldDB" id="A0A7X0LJN3"/>
<dbReference type="PANTHER" id="PTHR42866:SF2">
    <property type="entry name" value="3-DEOXY-MANNO-OCTULOSONATE CYTIDYLYLTRANSFERASE, MITOCHONDRIAL"/>
    <property type="match status" value="1"/>
</dbReference>
<dbReference type="SUPFAM" id="SSF53448">
    <property type="entry name" value="Nucleotide-diphospho-sugar transferases"/>
    <property type="match status" value="1"/>
</dbReference>
<dbReference type="HAMAP" id="MF_00057">
    <property type="entry name" value="KdsB"/>
    <property type="match status" value="1"/>
</dbReference>
<dbReference type="Gene3D" id="3.90.550.10">
    <property type="entry name" value="Spore Coat Polysaccharide Biosynthesis Protein SpsA, Chain A"/>
    <property type="match status" value="1"/>
</dbReference>
<evidence type="ECO:0000313" key="6">
    <source>
        <dbReference type="EMBL" id="MBB6428939.1"/>
    </source>
</evidence>
<dbReference type="InterPro" id="IPR003329">
    <property type="entry name" value="Cytidylyl_trans"/>
</dbReference>
<dbReference type="Pfam" id="PF02348">
    <property type="entry name" value="CTP_transf_3"/>
    <property type="match status" value="1"/>
</dbReference>
<comment type="function">
    <text evidence="5">Activates KDO (a required 8-carbon sugar) for incorporation into bacterial lipopolysaccharide in Gram-negative bacteria.</text>
</comment>
<organism evidence="6 7">
    <name type="scientific">Algisphaera agarilytica</name>
    <dbReference type="NCBI Taxonomy" id="1385975"/>
    <lineage>
        <taxon>Bacteria</taxon>
        <taxon>Pseudomonadati</taxon>
        <taxon>Planctomycetota</taxon>
        <taxon>Phycisphaerae</taxon>
        <taxon>Phycisphaerales</taxon>
        <taxon>Phycisphaeraceae</taxon>
        <taxon>Algisphaera</taxon>
    </lineage>
</organism>
<dbReference type="CDD" id="cd02517">
    <property type="entry name" value="CMP-KDO-Synthetase"/>
    <property type="match status" value="1"/>
</dbReference>
<dbReference type="GO" id="GO:0009103">
    <property type="term" value="P:lipopolysaccharide biosynthetic process"/>
    <property type="evidence" value="ECO:0007669"/>
    <property type="project" value="UniProtKB-UniRule"/>
</dbReference>
<evidence type="ECO:0000256" key="4">
    <source>
        <dbReference type="ARBA" id="ARBA00022985"/>
    </source>
</evidence>
<keyword evidence="2 5" id="KW-0808">Transferase</keyword>
<sequence length="253" mass="27549">MPKALALIPARIGSTRFPGKPLAAETGKPLIQHVVEQVGGCETIDRVVVATDDQGIFDAVVGFGGEAVMTSPEHPNGTSRLAEAAEKLGTDHELIVNVQGDEPEVPPATVDALVRGLAEDQDADMATLASPFGDDEDPTNPNVVKLVLDRLGRAMYFSRSPIPHDRDAEMLGTKPHVTMYKHPGLYAYRRAFLAKYPTLEPTPLEEAEKLEQLRVLEHGFSITIIHADAPHPGIDTPEQYAAFVERFRQTQNS</sequence>
<reference evidence="6 7" key="1">
    <citation type="submission" date="2020-08" db="EMBL/GenBank/DDBJ databases">
        <title>Genomic Encyclopedia of Type Strains, Phase IV (KMG-IV): sequencing the most valuable type-strain genomes for metagenomic binning, comparative biology and taxonomic classification.</title>
        <authorList>
            <person name="Goeker M."/>
        </authorList>
    </citation>
    <scope>NUCLEOTIDE SEQUENCE [LARGE SCALE GENOMIC DNA]</scope>
    <source>
        <strain evidence="6 7">DSM 103725</strain>
    </source>
</reference>
<accession>A0A7X0LJN3</accession>
<gene>
    <name evidence="5" type="primary">kdsB</name>
    <name evidence="6" type="ORF">HNQ40_000745</name>
</gene>
<keyword evidence="7" id="KW-1185">Reference proteome</keyword>
<dbReference type="UniPathway" id="UPA00358">
    <property type="reaction ID" value="UER00476"/>
</dbReference>
<dbReference type="EMBL" id="JACHGY010000001">
    <property type="protein sequence ID" value="MBB6428939.1"/>
    <property type="molecule type" value="Genomic_DNA"/>
</dbReference>
<protein>
    <recommendedName>
        <fullName evidence="5">3-deoxy-manno-octulosonate cytidylyltransferase</fullName>
        <ecNumber evidence="5">2.7.7.38</ecNumber>
    </recommendedName>
    <alternativeName>
        <fullName evidence="5">CMP-2-keto-3-deoxyoctulosonic acid synthase</fullName>
        <shortName evidence="5">CKS</shortName>
        <shortName evidence="5">CMP-KDO synthase</shortName>
    </alternativeName>
</protein>
<dbReference type="GO" id="GO:0005829">
    <property type="term" value="C:cytosol"/>
    <property type="evidence" value="ECO:0007669"/>
    <property type="project" value="TreeGrafter"/>
</dbReference>
<dbReference type="GO" id="GO:0033468">
    <property type="term" value="P:CMP-keto-3-deoxy-D-manno-octulosonic acid biosynthetic process"/>
    <property type="evidence" value="ECO:0007669"/>
    <property type="project" value="UniProtKB-UniRule"/>
</dbReference>
<dbReference type="NCBIfam" id="NF009905">
    <property type="entry name" value="PRK13368.1"/>
    <property type="match status" value="1"/>
</dbReference>
<dbReference type="InterPro" id="IPR004528">
    <property type="entry name" value="KdsB"/>
</dbReference>
<evidence type="ECO:0000313" key="7">
    <source>
        <dbReference type="Proteomes" id="UP000541810"/>
    </source>
</evidence>
<evidence type="ECO:0000256" key="1">
    <source>
        <dbReference type="ARBA" id="ARBA00004370"/>
    </source>
</evidence>
<evidence type="ECO:0000256" key="5">
    <source>
        <dbReference type="HAMAP-Rule" id="MF_00057"/>
    </source>
</evidence>
<comment type="catalytic activity">
    <reaction evidence="5">
        <text>3-deoxy-alpha-D-manno-oct-2-ulosonate + CTP = CMP-3-deoxy-beta-D-manno-octulosonate + diphosphate</text>
        <dbReference type="Rhea" id="RHEA:23448"/>
        <dbReference type="ChEBI" id="CHEBI:33019"/>
        <dbReference type="ChEBI" id="CHEBI:37563"/>
        <dbReference type="ChEBI" id="CHEBI:85986"/>
        <dbReference type="ChEBI" id="CHEBI:85987"/>
        <dbReference type="EC" id="2.7.7.38"/>
    </reaction>
</comment>
<dbReference type="NCBIfam" id="NF003950">
    <property type="entry name" value="PRK05450.1-3"/>
    <property type="match status" value="1"/>
</dbReference>
<keyword evidence="4 5" id="KW-0448">Lipopolysaccharide biosynthesis</keyword>
<dbReference type="GO" id="GO:0016020">
    <property type="term" value="C:membrane"/>
    <property type="evidence" value="ECO:0007669"/>
    <property type="project" value="UniProtKB-SubCell"/>
</dbReference>
<evidence type="ECO:0000256" key="2">
    <source>
        <dbReference type="ARBA" id="ARBA00022679"/>
    </source>
</evidence>
<comment type="caution">
    <text evidence="6">The sequence shown here is derived from an EMBL/GenBank/DDBJ whole genome shotgun (WGS) entry which is preliminary data.</text>
</comment>